<dbReference type="InterPro" id="IPR017523">
    <property type="entry name" value="Rv3268"/>
</dbReference>
<reference evidence="1 2" key="1">
    <citation type="submission" date="2020-10" db="EMBL/GenBank/DDBJ databases">
        <title>Complete genome sequence of Corynebacterium massiliense DSM 45435, type strain of Corynebacterium massiliense.</title>
        <authorList>
            <person name="Busche T."/>
            <person name="Kalinowski J."/>
            <person name="Ruckert C."/>
        </authorList>
    </citation>
    <scope>NUCLEOTIDE SEQUENCE [LARGE SCALE GENOMIC DNA]</scope>
    <source>
        <strain evidence="1 2">DSM 45435</strain>
    </source>
</reference>
<dbReference type="SUPFAM" id="SSF56801">
    <property type="entry name" value="Acetyl-CoA synthetase-like"/>
    <property type="match status" value="1"/>
</dbReference>
<dbReference type="Proteomes" id="UP001220064">
    <property type="component" value="Chromosome"/>
</dbReference>
<organism evidence="1 2">
    <name type="scientific">Corynebacterium massiliense DSM 45435</name>
    <dbReference type="NCBI Taxonomy" id="1121364"/>
    <lineage>
        <taxon>Bacteria</taxon>
        <taxon>Bacillati</taxon>
        <taxon>Actinomycetota</taxon>
        <taxon>Actinomycetes</taxon>
        <taxon>Mycobacteriales</taxon>
        <taxon>Corynebacteriaceae</taxon>
        <taxon>Corynebacterium</taxon>
    </lineage>
</organism>
<dbReference type="RefSeq" id="WP_022862596.1">
    <property type="nucleotide sequence ID" value="NZ_ATVG01000003.1"/>
</dbReference>
<protein>
    <recommendedName>
        <fullName evidence="3">TIGR03089 family protein</fullName>
    </recommendedName>
</protein>
<evidence type="ECO:0000313" key="2">
    <source>
        <dbReference type="Proteomes" id="UP001220064"/>
    </source>
</evidence>
<evidence type="ECO:0008006" key="3">
    <source>
        <dbReference type="Google" id="ProtNLM"/>
    </source>
</evidence>
<proteinExistence type="predicted"/>
<accession>A0ABY7U5L5</accession>
<gene>
    <name evidence="1" type="ORF">CMASS_02580</name>
</gene>
<keyword evidence="2" id="KW-1185">Reference proteome</keyword>
<evidence type="ECO:0000313" key="1">
    <source>
        <dbReference type="EMBL" id="WCZ31975.1"/>
    </source>
</evidence>
<dbReference type="EMBL" id="CP063189">
    <property type="protein sequence ID" value="WCZ31975.1"/>
    <property type="molecule type" value="Genomic_DNA"/>
</dbReference>
<sequence length="226" mass="24249">MQFLAHLLRSDPNCPRLTVYNESTGARMDFSAQTLDNWVAKISNMLDEELELDAGDAIAIDLPVSWQAAVIALGAAARGVDFHFRSATATQDEDLDPTTCAAVFTEPDKFGAYADGGDIVLVTNNPFGRGVEEIGQELPVGAIDFGPTVRFFPDAYGSRTPALPDVYPTEQPAERALSTGWTTTDEFVRTVVEPLSAGGSAVIVAGLVAAERLDEIARNEKVTSRL</sequence>
<name>A0ABY7U5L5_9CORY</name>
<dbReference type="NCBIfam" id="TIGR03089">
    <property type="entry name" value="TIGR03089 family protein"/>
    <property type="match status" value="1"/>
</dbReference>